<accession>A0A1I3XKS9</accession>
<proteinExistence type="predicted"/>
<dbReference type="GO" id="GO:0008168">
    <property type="term" value="F:methyltransferase activity"/>
    <property type="evidence" value="ECO:0007669"/>
    <property type="project" value="UniProtKB-KW"/>
</dbReference>
<evidence type="ECO:0000313" key="3">
    <source>
        <dbReference type="EMBL" id="SFK19656.1"/>
    </source>
</evidence>
<dbReference type="SUPFAM" id="SSF53335">
    <property type="entry name" value="S-adenosyl-L-methionine-dependent methyltransferases"/>
    <property type="match status" value="1"/>
</dbReference>
<gene>
    <name evidence="3" type="ORF">SAMN02745775_101380</name>
</gene>
<evidence type="ECO:0000313" key="4">
    <source>
        <dbReference type="Proteomes" id="UP000199473"/>
    </source>
</evidence>
<name>A0A1I3XKS9_9PROT</name>
<dbReference type="Gene3D" id="3.40.50.150">
    <property type="entry name" value="Vaccinia Virus protein VP39"/>
    <property type="match status" value="1"/>
</dbReference>
<reference evidence="3 4" key="1">
    <citation type="submission" date="2016-10" db="EMBL/GenBank/DDBJ databases">
        <authorList>
            <person name="de Groot N.N."/>
        </authorList>
    </citation>
    <scope>NUCLEOTIDE SEQUENCE [LARGE SCALE GENOMIC DNA]</scope>
    <source>
        <strain evidence="3 4">DSM 19981</strain>
    </source>
</reference>
<keyword evidence="4" id="KW-1185">Reference proteome</keyword>
<keyword evidence="3" id="KW-0808">Transferase</keyword>
<evidence type="ECO:0000256" key="1">
    <source>
        <dbReference type="SAM" id="MobiDB-lite"/>
    </source>
</evidence>
<keyword evidence="3" id="KW-0489">Methyltransferase</keyword>
<dbReference type="AlphaFoldDB" id="A0A1I3XKS9"/>
<dbReference type="GO" id="GO:0032259">
    <property type="term" value="P:methylation"/>
    <property type="evidence" value="ECO:0007669"/>
    <property type="project" value="UniProtKB-KW"/>
</dbReference>
<evidence type="ECO:0000259" key="2">
    <source>
        <dbReference type="Pfam" id="PF13649"/>
    </source>
</evidence>
<dbReference type="InterPro" id="IPR050508">
    <property type="entry name" value="Methyltransf_Superfamily"/>
</dbReference>
<dbReference type="InterPro" id="IPR029063">
    <property type="entry name" value="SAM-dependent_MTases_sf"/>
</dbReference>
<feature type="region of interest" description="Disordered" evidence="1">
    <location>
        <begin position="332"/>
        <end position="353"/>
    </location>
</feature>
<organism evidence="3 4">
    <name type="scientific">Falsiroseomonas stagni DSM 19981</name>
    <dbReference type="NCBI Taxonomy" id="1123062"/>
    <lineage>
        <taxon>Bacteria</taxon>
        <taxon>Pseudomonadati</taxon>
        <taxon>Pseudomonadota</taxon>
        <taxon>Alphaproteobacteria</taxon>
        <taxon>Acetobacterales</taxon>
        <taxon>Roseomonadaceae</taxon>
        <taxon>Falsiroseomonas</taxon>
    </lineage>
</organism>
<feature type="domain" description="Methyltransferase" evidence="2">
    <location>
        <begin position="106"/>
        <end position="202"/>
    </location>
</feature>
<dbReference type="EMBL" id="FOSQ01000001">
    <property type="protein sequence ID" value="SFK19656.1"/>
    <property type="molecule type" value="Genomic_DNA"/>
</dbReference>
<dbReference type="PANTHER" id="PTHR42912">
    <property type="entry name" value="METHYLTRANSFERASE"/>
    <property type="match status" value="1"/>
</dbReference>
<dbReference type="STRING" id="1123062.SAMN02745775_101380"/>
<dbReference type="Proteomes" id="UP000199473">
    <property type="component" value="Unassembled WGS sequence"/>
</dbReference>
<protein>
    <submittedName>
        <fullName evidence="3">UbiE/COQ5 methyltransferase family protein</fullName>
    </submittedName>
</protein>
<dbReference type="Pfam" id="PF13649">
    <property type="entry name" value="Methyltransf_25"/>
    <property type="match status" value="1"/>
</dbReference>
<dbReference type="CDD" id="cd02440">
    <property type="entry name" value="AdoMet_MTases"/>
    <property type="match status" value="1"/>
</dbReference>
<dbReference type="InterPro" id="IPR041698">
    <property type="entry name" value="Methyltransf_25"/>
</dbReference>
<sequence length="353" mass="37448">MGRIAYRCPATREALATGPDGLFRRDGALYRFLPRAQADSVPVPNFLDLAAAGDGQRASLSMYDTATATAVYRNFLDWLFATFGEDEAAWRRAMVARLALRAGDAVLVTGCGLGDDIPPIMDAVGAGGEVHAQDLSPAMVQAAAGQWARAGGMQPRFSVGDAARLPFADGAFDAAFHFGGINLFDDIAGGIAEMARVVRPGGRVVLGDEGVAPWLRGTDYARMVIANIPLWGREAPIALLPPTARQVRLDWILGNCFWVISFTAGEGLPPINPHVPHKGRRGGTMWTRHHGVLEGVTPETRQRVESAAGAAGLSVHDWLEANLRARLAEAGDVQAGSAGDQPSSTAIPKPVRP</sequence>